<organism evidence="1 2">
    <name type="scientific">Azohydromonas lata</name>
    <dbReference type="NCBI Taxonomy" id="45677"/>
    <lineage>
        <taxon>Bacteria</taxon>
        <taxon>Pseudomonadati</taxon>
        <taxon>Pseudomonadota</taxon>
        <taxon>Betaproteobacteria</taxon>
        <taxon>Burkholderiales</taxon>
        <taxon>Sphaerotilaceae</taxon>
        <taxon>Azohydromonas</taxon>
    </lineage>
</organism>
<dbReference type="EMBL" id="JAXOJX010000041">
    <property type="protein sequence ID" value="MDZ5459253.1"/>
    <property type="molecule type" value="Genomic_DNA"/>
</dbReference>
<name>A0ABU5IK32_9BURK</name>
<accession>A0ABU5IK32</accession>
<comment type="caution">
    <text evidence="1">The sequence shown here is derived from an EMBL/GenBank/DDBJ whole genome shotgun (WGS) entry which is preliminary data.</text>
</comment>
<protein>
    <submittedName>
        <fullName evidence="1">Uncharacterized protein</fullName>
    </submittedName>
</protein>
<gene>
    <name evidence="1" type="ORF">SM757_21995</name>
</gene>
<proteinExistence type="predicted"/>
<keyword evidence="2" id="KW-1185">Reference proteome</keyword>
<evidence type="ECO:0000313" key="1">
    <source>
        <dbReference type="EMBL" id="MDZ5459253.1"/>
    </source>
</evidence>
<dbReference type="RefSeq" id="WP_322467038.1">
    <property type="nucleotide sequence ID" value="NZ_JAXOJX010000041.1"/>
</dbReference>
<reference evidence="1 2" key="1">
    <citation type="submission" date="2023-11" db="EMBL/GenBank/DDBJ databases">
        <title>Draft genome of Azohydromonas lata strain H1 (DSM1123), a polyhydroxyalkanoate producer.</title>
        <authorList>
            <person name="Traversa D."/>
            <person name="D'Addabbo P."/>
            <person name="Pazzani C."/>
            <person name="Manzari C."/>
            <person name="Chiara M."/>
            <person name="Scrascia M."/>
        </authorList>
    </citation>
    <scope>NUCLEOTIDE SEQUENCE [LARGE SCALE GENOMIC DNA]</scope>
    <source>
        <strain evidence="1 2">H1</strain>
    </source>
</reference>
<dbReference type="Proteomes" id="UP001293718">
    <property type="component" value="Unassembled WGS sequence"/>
</dbReference>
<sequence>MNSLSSNALSFNSTFGTLPVEIQYEVEISEDHRGSDFEIIPLACIVNGHEIDLCEDAGLFHADQLKSWLAQAEAAYKGLLADDSEPNQFVDLDYEAARAEDRFIAERERVHHARMGF</sequence>
<evidence type="ECO:0000313" key="2">
    <source>
        <dbReference type="Proteomes" id="UP001293718"/>
    </source>
</evidence>